<organism evidence="2 3">
    <name type="scientific">Gonium pectorale</name>
    <name type="common">Green alga</name>
    <dbReference type="NCBI Taxonomy" id="33097"/>
    <lineage>
        <taxon>Eukaryota</taxon>
        <taxon>Viridiplantae</taxon>
        <taxon>Chlorophyta</taxon>
        <taxon>core chlorophytes</taxon>
        <taxon>Chlorophyceae</taxon>
        <taxon>CS clade</taxon>
        <taxon>Chlamydomonadales</taxon>
        <taxon>Volvocaceae</taxon>
        <taxon>Gonium</taxon>
    </lineage>
</organism>
<protein>
    <submittedName>
        <fullName evidence="2">Uncharacterized protein</fullName>
    </submittedName>
</protein>
<dbReference type="EMBL" id="LSYV01000076">
    <property type="protein sequence ID" value="KXZ43996.1"/>
    <property type="molecule type" value="Genomic_DNA"/>
</dbReference>
<evidence type="ECO:0000313" key="3">
    <source>
        <dbReference type="Proteomes" id="UP000075714"/>
    </source>
</evidence>
<evidence type="ECO:0000313" key="2">
    <source>
        <dbReference type="EMBL" id="KXZ43996.1"/>
    </source>
</evidence>
<proteinExistence type="predicted"/>
<dbReference type="Proteomes" id="UP000075714">
    <property type="component" value="Unassembled WGS sequence"/>
</dbReference>
<gene>
    <name evidence="2" type="ORF">GPECTOR_75g719</name>
</gene>
<accession>A0A150G2A6</accession>
<feature type="compositionally biased region" description="Low complexity" evidence="1">
    <location>
        <begin position="238"/>
        <end position="258"/>
    </location>
</feature>
<feature type="region of interest" description="Disordered" evidence="1">
    <location>
        <begin position="238"/>
        <end position="280"/>
    </location>
</feature>
<evidence type="ECO:0000256" key="1">
    <source>
        <dbReference type="SAM" id="MobiDB-lite"/>
    </source>
</evidence>
<sequence length="304" mass="28263">MAVQPASVNVWARSNDSLSVLLAAGVQLSPVEGGFGSAAVSMARPRSALSGRHREQCRGSVAAAAASAVESGGGGSAGDSYGAGASAGGPVVGSPASVTVGTLGMAGIVGSFGGPTPTRPLARANTPAALQPASRPAATTPTVPIPVSIMSAAAAASASVTSGAAAGTAAASASGTAAMVSTAAGAVTAAAAASAATAVAVMSAGSGPAPPVTSRGSLACEGSGAAIAAGSSAAPTSAGGAAAHSAGAHSGPSAALASMVLEEEQEERPKPKAKKKAKNLKSFVKSVAKALGLRNSGSAARQQS</sequence>
<keyword evidence="3" id="KW-1185">Reference proteome</keyword>
<dbReference type="AlphaFoldDB" id="A0A150G2A6"/>
<reference evidence="3" key="1">
    <citation type="journal article" date="2016" name="Nat. Commun.">
        <title>The Gonium pectorale genome demonstrates co-option of cell cycle regulation during the evolution of multicellularity.</title>
        <authorList>
            <person name="Hanschen E.R."/>
            <person name="Marriage T.N."/>
            <person name="Ferris P.J."/>
            <person name="Hamaji T."/>
            <person name="Toyoda A."/>
            <person name="Fujiyama A."/>
            <person name="Neme R."/>
            <person name="Noguchi H."/>
            <person name="Minakuchi Y."/>
            <person name="Suzuki M."/>
            <person name="Kawai-Toyooka H."/>
            <person name="Smith D.R."/>
            <person name="Sparks H."/>
            <person name="Anderson J."/>
            <person name="Bakaric R."/>
            <person name="Luria V."/>
            <person name="Karger A."/>
            <person name="Kirschner M.W."/>
            <person name="Durand P.M."/>
            <person name="Michod R.E."/>
            <person name="Nozaki H."/>
            <person name="Olson B.J."/>
        </authorList>
    </citation>
    <scope>NUCLEOTIDE SEQUENCE [LARGE SCALE GENOMIC DNA]</scope>
    <source>
        <strain evidence="3">NIES-2863</strain>
    </source>
</reference>
<comment type="caution">
    <text evidence="2">The sequence shown here is derived from an EMBL/GenBank/DDBJ whole genome shotgun (WGS) entry which is preliminary data.</text>
</comment>
<name>A0A150G2A6_GONPE</name>